<dbReference type="InterPro" id="IPR016454">
    <property type="entry name" value="Cysteine_dSase"/>
</dbReference>
<dbReference type="Proteomes" id="UP000030832">
    <property type="component" value="Unassembled WGS sequence"/>
</dbReference>
<dbReference type="InterPro" id="IPR015422">
    <property type="entry name" value="PyrdxlP-dep_Trfase_small"/>
</dbReference>
<dbReference type="Gene3D" id="3.90.1150.10">
    <property type="entry name" value="Aspartate Aminotransferase, domain 1"/>
    <property type="match status" value="1"/>
</dbReference>
<reference evidence="4 5" key="1">
    <citation type="submission" date="2014-09" db="EMBL/GenBank/DDBJ databases">
        <title>Genome sequencing and annotation of Bacillus Okhensis strain Kh10-101T.</title>
        <authorList>
            <person name="Prakash J.S."/>
        </authorList>
    </citation>
    <scope>NUCLEOTIDE SEQUENCE [LARGE SCALE GENOMIC DNA]</scope>
    <source>
        <strain evidence="5">Kh10-101T</strain>
    </source>
</reference>
<dbReference type="AlphaFoldDB" id="A0A0B0IL35"/>
<dbReference type="PIRSF" id="PIRSF005572">
    <property type="entry name" value="NifS"/>
    <property type="match status" value="1"/>
</dbReference>
<name>A0A0B0IL35_9BACI</name>
<organism evidence="4 5">
    <name type="scientific">Halalkalibacter okhensis</name>
    <dbReference type="NCBI Taxonomy" id="333138"/>
    <lineage>
        <taxon>Bacteria</taxon>
        <taxon>Bacillati</taxon>
        <taxon>Bacillota</taxon>
        <taxon>Bacilli</taxon>
        <taxon>Bacillales</taxon>
        <taxon>Bacillaceae</taxon>
        <taxon>Halalkalibacter</taxon>
    </lineage>
</organism>
<evidence type="ECO:0000259" key="3">
    <source>
        <dbReference type="Pfam" id="PF00266"/>
    </source>
</evidence>
<dbReference type="Gene3D" id="3.40.640.10">
    <property type="entry name" value="Type I PLP-dependent aspartate aminotransferase-like (Major domain)"/>
    <property type="match status" value="1"/>
</dbReference>
<gene>
    <name evidence="4" type="ORF">LQ50_01625</name>
</gene>
<dbReference type="GO" id="GO:0003824">
    <property type="term" value="F:catalytic activity"/>
    <property type="evidence" value="ECO:0007669"/>
    <property type="project" value="UniProtKB-ARBA"/>
</dbReference>
<dbReference type="PANTHER" id="PTHR11601">
    <property type="entry name" value="CYSTEINE DESULFURYLASE FAMILY MEMBER"/>
    <property type="match status" value="1"/>
</dbReference>
<comment type="caution">
    <text evidence="4">The sequence shown here is derived from an EMBL/GenBank/DDBJ whole genome shotgun (WGS) entry which is preliminary data.</text>
</comment>
<protein>
    <recommendedName>
        <fullName evidence="3">Aminotransferase class V domain-containing protein</fullName>
    </recommendedName>
</protein>
<sequence length="379" mass="42066">MIYFDYSATTPMSSYALETYNRVATDFFANSRSLHNHGLESDDILALSRKTIAEALYVNSNEIYFTGSGSEATFLSITGLAFAHQQKGKTIVTTEGEHHSVLQALNYLKDFGFTILYVPVNEYGQVTLEQLTATITPDTILVSIAHANSEIGTVQDLKALGTFLANNDILFHSDCVQTFGKLPIPIDVLTSISMTAHKCYGPKGVGATYLDKQVPWTPFLHGTTHESGFRAGTVNVPGIAAFAAAVEEYHPLARADMKRLLALKEKVVDEFRNNRHIYFEGHPIERLPFHLSLRISGIEGQLAMLEFNRKGFAISTGSACRVGESDPPRTLISLGRKHHEAHELIRITFGRYTTEDEVIKFINTFKQILLEFKGLDASE</sequence>
<evidence type="ECO:0000256" key="2">
    <source>
        <dbReference type="ARBA" id="ARBA00022898"/>
    </source>
</evidence>
<dbReference type="SUPFAM" id="SSF53383">
    <property type="entry name" value="PLP-dependent transferases"/>
    <property type="match status" value="1"/>
</dbReference>
<dbReference type="STRING" id="333138.LQ50_01625"/>
<comment type="cofactor">
    <cofactor evidence="1">
        <name>pyridoxal 5'-phosphate</name>
        <dbReference type="ChEBI" id="CHEBI:597326"/>
    </cofactor>
</comment>
<dbReference type="EMBL" id="JRJU01000001">
    <property type="protein sequence ID" value="KHF42015.1"/>
    <property type="molecule type" value="Genomic_DNA"/>
</dbReference>
<dbReference type="eggNOG" id="COG1104">
    <property type="taxonomic scope" value="Bacteria"/>
</dbReference>
<evidence type="ECO:0000256" key="1">
    <source>
        <dbReference type="ARBA" id="ARBA00001933"/>
    </source>
</evidence>
<dbReference type="Pfam" id="PF00266">
    <property type="entry name" value="Aminotran_5"/>
    <property type="match status" value="1"/>
</dbReference>
<dbReference type="OrthoDB" id="9808002at2"/>
<proteinExistence type="predicted"/>
<dbReference type="InterPro" id="IPR015421">
    <property type="entry name" value="PyrdxlP-dep_Trfase_major"/>
</dbReference>
<accession>A0A0B0IL35</accession>
<dbReference type="InterPro" id="IPR000192">
    <property type="entry name" value="Aminotrans_V_dom"/>
</dbReference>
<keyword evidence="5" id="KW-1185">Reference proteome</keyword>
<dbReference type="PANTHER" id="PTHR11601:SF36">
    <property type="entry name" value="CYSTEINE DESULFURASE NIFS-RELATED"/>
    <property type="match status" value="1"/>
</dbReference>
<dbReference type="InterPro" id="IPR015424">
    <property type="entry name" value="PyrdxlP-dep_Trfase"/>
</dbReference>
<keyword evidence="2" id="KW-0663">Pyridoxal phosphate</keyword>
<dbReference type="RefSeq" id="WP_034625254.1">
    <property type="nucleotide sequence ID" value="NZ_JRJU01000001.1"/>
</dbReference>
<dbReference type="NCBIfam" id="NF002806">
    <property type="entry name" value="PRK02948.1"/>
    <property type="match status" value="1"/>
</dbReference>
<feature type="domain" description="Aminotransferase class V" evidence="3">
    <location>
        <begin position="2"/>
        <end position="360"/>
    </location>
</feature>
<evidence type="ECO:0000313" key="5">
    <source>
        <dbReference type="Proteomes" id="UP000030832"/>
    </source>
</evidence>
<evidence type="ECO:0000313" key="4">
    <source>
        <dbReference type="EMBL" id="KHF42015.1"/>
    </source>
</evidence>